<dbReference type="RefSeq" id="WP_258568687.1">
    <property type="nucleotide sequence ID" value="NZ_CP092900.1"/>
</dbReference>
<keyword evidence="3" id="KW-1185">Reference proteome</keyword>
<sequence length="220" mass="25191">MLNIWMVVVGICVLASVILGAVFIGRRHYDKGTPDDESANDKKKIKIYSEYVPLLTNMRTHAEKRNGKLVRVEGLLRAYWAEIDTTEKCQKMTYESYLKRSLNLFKMCYINFTISNIAFPRDLKLSLGRLSQVLYKNLSKSDVTNHLYQCAMNIRWNIGVTKAQVLSGNQDQKHWKQVCVLTGQTFAQRAVELGLESQVVIPERMRSEGDEKGFGIKIAH</sequence>
<keyword evidence="1" id="KW-1133">Transmembrane helix</keyword>
<gene>
    <name evidence="2" type="ORF">MMH89_01880</name>
</gene>
<dbReference type="Proteomes" id="UP001055955">
    <property type="component" value="Chromosome"/>
</dbReference>
<evidence type="ECO:0000313" key="2">
    <source>
        <dbReference type="EMBL" id="UTC24898.1"/>
    </source>
</evidence>
<evidence type="ECO:0000256" key="1">
    <source>
        <dbReference type="SAM" id="Phobius"/>
    </source>
</evidence>
<reference evidence="2 3" key="1">
    <citation type="journal article" date="2022" name="Nat. Microbiol.">
        <title>The microbiome of a bacterivorous marine choanoflagellate contains a resource-demanding obligate bacterial associate.</title>
        <authorList>
            <person name="Needham D.M."/>
            <person name="Poirier C."/>
            <person name="Bachy C."/>
            <person name="George E.E."/>
            <person name="Wilken S."/>
            <person name="Yung C.C.M."/>
            <person name="Limardo A.J."/>
            <person name="Morando M."/>
            <person name="Sudek L."/>
            <person name="Malmstrom R.R."/>
            <person name="Keeling P.J."/>
            <person name="Santoro A.E."/>
            <person name="Worden A.Z."/>
        </authorList>
    </citation>
    <scope>NUCLEOTIDE SEQUENCE [LARGE SCALE GENOMIC DNA]</scope>
    <source>
        <strain evidence="2 3">Comchoano-1</strain>
    </source>
</reference>
<evidence type="ECO:0000313" key="3">
    <source>
        <dbReference type="Proteomes" id="UP001055955"/>
    </source>
</evidence>
<keyword evidence="1" id="KW-0472">Membrane</keyword>
<name>A0ABY5DK83_9GAMM</name>
<protein>
    <submittedName>
        <fullName evidence="2">Uncharacterized protein</fullName>
    </submittedName>
</protein>
<feature type="transmembrane region" description="Helical" evidence="1">
    <location>
        <begin position="6"/>
        <end position="24"/>
    </location>
</feature>
<proteinExistence type="predicted"/>
<accession>A0ABY5DK83</accession>
<dbReference type="EMBL" id="CP092900">
    <property type="protein sequence ID" value="UTC24898.1"/>
    <property type="molecule type" value="Genomic_DNA"/>
</dbReference>
<organism evidence="2 3">
    <name type="scientific">Candidatus Comchoanobacter bicostacola</name>
    <dbReference type="NCBI Taxonomy" id="2919598"/>
    <lineage>
        <taxon>Bacteria</taxon>
        <taxon>Pseudomonadati</taxon>
        <taxon>Pseudomonadota</taxon>
        <taxon>Gammaproteobacteria</taxon>
        <taxon>Candidatus Comchoanobacterales</taxon>
        <taxon>Candidatus Comchoanobacteraceae</taxon>
        <taxon>Candidatus Comchoanobacter</taxon>
    </lineage>
</organism>
<keyword evidence="1" id="KW-0812">Transmembrane</keyword>